<dbReference type="EMBL" id="PVEM01000001">
    <property type="protein sequence ID" value="PTD11976.1"/>
    <property type="molecule type" value="Genomic_DNA"/>
</dbReference>
<dbReference type="InterPro" id="IPR006461">
    <property type="entry name" value="PLAC_motif_containing"/>
</dbReference>
<organism evidence="2 4">
    <name type="scientific">Fusarium culmorum</name>
    <dbReference type="NCBI Taxonomy" id="5516"/>
    <lineage>
        <taxon>Eukaryota</taxon>
        <taxon>Fungi</taxon>
        <taxon>Dikarya</taxon>
        <taxon>Ascomycota</taxon>
        <taxon>Pezizomycotina</taxon>
        <taxon>Sordariomycetes</taxon>
        <taxon>Hypocreomycetidae</taxon>
        <taxon>Hypocreales</taxon>
        <taxon>Nectriaceae</taxon>
        <taxon>Fusarium</taxon>
    </lineage>
</organism>
<dbReference type="NCBIfam" id="TIGR01571">
    <property type="entry name" value="A_thal_Cys_rich"/>
    <property type="match status" value="1"/>
</dbReference>
<reference evidence="2 4" key="1">
    <citation type="submission" date="2018-02" db="EMBL/GenBank/DDBJ databases">
        <title>Fusarium culmorum secondary metabolites in fungal-bacterial-plant interactions.</title>
        <authorList>
            <person name="Schmidt R."/>
        </authorList>
    </citation>
    <scope>NUCLEOTIDE SEQUENCE [LARGE SCALE GENOMIC DNA]</scope>
    <source>
        <strain evidence="2 4">PV</strain>
    </source>
</reference>
<evidence type="ECO:0000313" key="2">
    <source>
        <dbReference type="EMBL" id="PTD11976.1"/>
    </source>
</evidence>
<keyword evidence="4" id="KW-1185">Reference proteome</keyword>
<protein>
    <recommendedName>
        <fullName evidence="5">Protein PLANT CADMIUM RESISTANCE 3</fullName>
    </recommendedName>
</protein>
<feature type="compositionally biased region" description="Low complexity" evidence="1">
    <location>
        <begin position="141"/>
        <end position="198"/>
    </location>
</feature>
<sequence length="216" mass="24537">MAQQYSQGPNVQNQEWQSNLCNCSPCDSCMLSTFCPCILLGKTSDRMRDPTMQTADTCNSDTLIFTAIQCVTGCGWIYSMMKRGEIRERFGIKGSGMSDCCVSYWCLCCALIQQDNEVKARLSHGPIMQGYQAQKEGMHMPTAQPQQQQYQDQKPNPEQHTPQPDYQLPQHQHQQGYQSPQQGYQSPQQGYQSPQPQGSFPPPQQTYNPHQPQPQY</sequence>
<reference evidence="3" key="2">
    <citation type="submission" date="2020-11" db="EMBL/GenBank/DDBJ databases">
        <title>The chromosome-scale genome resource for two endophytic Fusarium species: F. culmorum and F. pseudograminearum.</title>
        <authorList>
            <person name="Yuan Z."/>
        </authorList>
    </citation>
    <scope>NUCLEOTIDE SEQUENCE</scope>
    <source>
        <strain evidence="3">Class2-1B</strain>
    </source>
</reference>
<dbReference type="EMBL" id="CP064750">
    <property type="protein sequence ID" value="QPC66585.1"/>
    <property type="molecule type" value="Genomic_DNA"/>
</dbReference>
<accession>A0A2T4H857</accession>
<name>A0A2T4H857_FUSCU</name>
<evidence type="ECO:0000256" key="1">
    <source>
        <dbReference type="SAM" id="MobiDB-lite"/>
    </source>
</evidence>
<proteinExistence type="predicted"/>
<dbReference type="OMA" id="IFTAIQC"/>
<dbReference type="PANTHER" id="PTHR15907">
    <property type="entry name" value="DUF614 FAMILY PROTEIN-RELATED"/>
    <property type="match status" value="1"/>
</dbReference>
<feature type="region of interest" description="Disordered" evidence="1">
    <location>
        <begin position="134"/>
        <end position="216"/>
    </location>
</feature>
<evidence type="ECO:0008006" key="5">
    <source>
        <dbReference type="Google" id="ProtNLM"/>
    </source>
</evidence>
<dbReference type="OrthoDB" id="1045822at2759"/>
<dbReference type="Proteomes" id="UP000663297">
    <property type="component" value="Chromosome 4"/>
</dbReference>
<evidence type="ECO:0000313" key="3">
    <source>
        <dbReference type="EMBL" id="QPC66585.1"/>
    </source>
</evidence>
<gene>
    <name evidence="2" type="ORF">FCULG_00003520</name>
    <name evidence="3" type="ORF">HYE67_008816</name>
</gene>
<dbReference type="Proteomes" id="UP000241587">
    <property type="component" value="Unassembled WGS sequence"/>
</dbReference>
<dbReference type="AlphaFoldDB" id="A0A2T4H857"/>
<dbReference type="Pfam" id="PF04749">
    <property type="entry name" value="PLAC8"/>
    <property type="match status" value="1"/>
</dbReference>
<evidence type="ECO:0000313" key="4">
    <source>
        <dbReference type="Proteomes" id="UP000241587"/>
    </source>
</evidence>